<accession>A0ACD5UI21</accession>
<dbReference type="EnsemblPlants" id="AVESA.00010b.r2.2AG0259190.1">
    <property type="protein sequence ID" value="AVESA.00010b.r2.2AG0259190.1.CDS"/>
    <property type="gene ID" value="AVESA.00010b.r2.2AG0259190"/>
</dbReference>
<name>A0ACD5UI21_AVESA</name>
<keyword evidence="2" id="KW-1185">Reference proteome</keyword>
<organism evidence="1 2">
    <name type="scientific">Avena sativa</name>
    <name type="common">Oat</name>
    <dbReference type="NCBI Taxonomy" id="4498"/>
    <lineage>
        <taxon>Eukaryota</taxon>
        <taxon>Viridiplantae</taxon>
        <taxon>Streptophyta</taxon>
        <taxon>Embryophyta</taxon>
        <taxon>Tracheophyta</taxon>
        <taxon>Spermatophyta</taxon>
        <taxon>Magnoliopsida</taxon>
        <taxon>Liliopsida</taxon>
        <taxon>Poales</taxon>
        <taxon>Poaceae</taxon>
        <taxon>BOP clade</taxon>
        <taxon>Pooideae</taxon>
        <taxon>Poodae</taxon>
        <taxon>Poeae</taxon>
        <taxon>Poeae Chloroplast Group 1 (Aveneae type)</taxon>
        <taxon>Aveninae</taxon>
        <taxon>Avena</taxon>
    </lineage>
</organism>
<evidence type="ECO:0000313" key="1">
    <source>
        <dbReference type="EnsemblPlants" id="AVESA.00010b.r2.2AG0259190.1.CDS"/>
    </source>
</evidence>
<reference evidence="1" key="1">
    <citation type="submission" date="2021-05" db="EMBL/GenBank/DDBJ databases">
        <authorList>
            <person name="Scholz U."/>
            <person name="Mascher M."/>
            <person name="Fiebig A."/>
        </authorList>
    </citation>
    <scope>NUCLEOTIDE SEQUENCE [LARGE SCALE GENOMIC DNA]</scope>
</reference>
<evidence type="ECO:0000313" key="2">
    <source>
        <dbReference type="Proteomes" id="UP001732700"/>
    </source>
</evidence>
<proteinExistence type="predicted"/>
<reference evidence="1" key="2">
    <citation type="submission" date="2025-09" db="UniProtKB">
        <authorList>
            <consortium name="EnsemblPlants"/>
        </authorList>
    </citation>
    <scope>IDENTIFICATION</scope>
</reference>
<protein>
    <submittedName>
        <fullName evidence="1">Uncharacterized protein</fullName>
    </submittedName>
</protein>
<sequence>MRQHRRRPRWPRRLELIQFILLRHSASAACAVSVDNTGSPNAALVTGAASRTHRLLHRLLVEPRGATPWRWFASTHARSPHFHSTIPPTSLLAYLLPSLSPPLHASVPLSHEPHDSSRPMAEAGAVAVEEAAGIICSLRAGDLAGWTPPWKSTPENSSPASGGAATKDEEKAWPAVTRGKRSRSSRRRSPSGSGSAAKGRWARGSPASPLEFSGVSGSGASTSGGEDGAFCSPPATSTAACRQATTATAAPPSSSAKQVGSIGARRALILPAPAPQPRPAAAGQRPRKKMRLPEVQQLVQSLAAENDGLRQEMRSLRRACTSLSKENSTLETRLVEHSSSTKRKRTGSEEEQQQGKPCATSGFVLPDLNIPAQDVADGSAAAGAL</sequence>
<dbReference type="Proteomes" id="UP001732700">
    <property type="component" value="Chromosome 2A"/>
</dbReference>